<sequence length="93" mass="10139">MINRRIRRGQLEIDVPILRPPVALRTGQPDGLPPTVVRTPQIRPDPLQAAQPADPLVRRHAGPTVVQSRPATPSPPSTGLKATHLRRGRTVLS</sequence>
<dbReference type="Proteomes" id="UP000681340">
    <property type="component" value="Unassembled WGS sequence"/>
</dbReference>
<feature type="region of interest" description="Disordered" evidence="1">
    <location>
        <begin position="22"/>
        <end position="93"/>
    </location>
</feature>
<protein>
    <submittedName>
        <fullName evidence="2">Uncharacterized protein</fullName>
    </submittedName>
</protein>
<keyword evidence="3" id="KW-1185">Reference proteome</keyword>
<feature type="compositionally biased region" description="Basic residues" evidence="1">
    <location>
        <begin position="83"/>
        <end position="93"/>
    </location>
</feature>
<reference evidence="2" key="1">
    <citation type="submission" date="2021-03" db="EMBL/GenBank/DDBJ databases">
        <title>Whole genome shotgun sequence of Actinoplanes auranticolor NBRC 12245.</title>
        <authorList>
            <person name="Komaki H."/>
            <person name="Tamura T."/>
        </authorList>
    </citation>
    <scope>NUCLEOTIDE SEQUENCE</scope>
    <source>
        <strain evidence="2">NBRC 12245</strain>
    </source>
</reference>
<name>A0A919S9P7_9ACTN</name>
<gene>
    <name evidence="2" type="ORF">Aau02nite_30710</name>
</gene>
<organism evidence="2 3">
    <name type="scientific">Actinoplanes auranticolor</name>
    <dbReference type="NCBI Taxonomy" id="47988"/>
    <lineage>
        <taxon>Bacteria</taxon>
        <taxon>Bacillati</taxon>
        <taxon>Actinomycetota</taxon>
        <taxon>Actinomycetes</taxon>
        <taxon>Micromonosporales</taxon>
        <taxon>Micromonosporaceae</taxon>
        <taxon>Actinoplanes</taxon>
    </lineage>
</organism>
<dbReference type="AlphaFoldDB" id="A0A919S9P7"/>
<dbReference type="EMBL" id="BOQL01000025">
    <property type="protein sequence ID" value="GIM68240.1"/>
    <property type="molecule type" value="Genomic_DNA"/>
</dbReference>
<evidence type="ECO:0000256" key="1">
    <source>
        <dbReference type="SAM" id="MobiDB-lite"/>
    </source>
</evidence>
<accession>A0A919S9P7</accession>
<comment type="caution">
    <text evidence="2">The sequence shown here is derived from an EMBL/GenBank/DDBJ whole genome shotgun (WGS) entry which is preliminary data.</text>
</comment>
<proteinExistence type="predicted"/>
<feature type="compositionally biased region" description="Low complexity" evidence="1">
    <location>
        <begin position="44"/>
        <end position="55"/>
    </location>
</feature>
<evidence type="ECO:0000313" key="2">
    <source>
        <dbReference type="EMBL" id="GIM68240.1"/>
    </source>
</evidence>
<evidence type="ECO:0000313" key="3">
    <source>
        <dbReference type="Proteomes" id="UP000681340"/>
    </source>
</evidence>